<evidence type="ECO:0000256" key="1">
    <source>
        <dbReference type="SAM" id="MobiDB-lite"/>
    </source>
</evidence>
<proteinExistence type="predicted"/>
<dbReference type="AlphaFoldDB" id="A0A1I7Y3X1"/>
<name>A0A1I7Y3X1_9BILA</name>
<accession>A0A1I7Y3X1</accession>
<organism evidence="2 3">
    <name type="scientific">Steinernema glaseri</name>
    <dbReference type="NCBI Taxonomy" id="37863"/>
    <lineage>
        <taxon>Eukaryota</taxon>
        <taxon>Metazoa</taxon>
        <taxon>Ecdysozoa</taxon>
        <taxon>Nematoda</taxon>
        <taxon>Chromadorea</taxon>
        <taxon>Rhabditida</taxon>
        <taxon>Tylenchina</taxon>
        <taxon>Panagrolaimomorpha</taxon>
        <taxon>Strongyloidoidea</taxon>
        <taxon>Steinernematidae</taxon>
        <taxon>Steinernema</taxon>
    </lineage>
</organism>
<feature type="region of interest" description="Disordered" evidence="1">
    <location>
        <begin position="29"/>
        <end position="100"/>
    </location>
</feature>
<feature type="compositionally biased region" description="Basic and acidic residues" evidence="1">
    <location>
        <begin position="91"/>
        <end position="100"/>
    </location>
</feature>
<reference evidence="3" key="1">
    <citation type="submission" date="2016-11" db="UniProtKB">
        <authorList>
            <consortium name="WormBaseParasite"/>
        </authorList>
    </citation>
    <scope>IDENTIFICATION</scope>
</reference>
<evidence type="ECO:0000313" key="2">
    <source>
        <dbReference type="Proteomes" id="UP000095287"/>
    </source>
</evidence>
<feature type="compositionally biased region" description="Polar residues" evidence="1">
    <location>
        <begin position="47"/>
        <end position="61"/>
    </location>
</feature>
<dbReference type="Proteomes" id="UP000095287">
    <property type="component" value="Unplaced"/>
</dbReference>
<evidence type="ECO:0000313" key="3">
    <source>
        <dbReference type="WBParaSite" id="L893_g12478.t1"/>
    </source>
</evidence>
<protein>
    <submittedName>
        <fullName evidence="3">Uncharacterized protein</fullName>
    </submittedName>
</protein>
<sequence length="100" mass="11656">MREQRLMERATCRDLRPLVYKLRYASLIGNGTSQNSRGRGDRDPVNTEDNTTFKIRFTTNHPPLLHFNAPRGRANRNSKYAQYGFPARKGSPHESETYYH</sequence>
<keyword evidence="2" id="KW-1185">Reference proteome</keyword>
<dbReference type="WBParaSite" id="L893_g12478.t1">
    <property type="protein sequence ID" value="L893_g12478.t1"/>
    <property type="gene ID" value="L893_g12478"/>
</dbReference>